<name>A0ABS3LCS7_9ENTE</name>
<sequence>MTDLYQQFAYDYDEFGSIESYLGDEAAFFDQLFKEHDVETVLDCACGTGQHLFMLAQLGYQVQGSDFSQSMLEVAAKNLQEQGLSVPLRQCDFRRLEEQFEETFDAIVCLTNSLIKGMRS</sequence>
<comment type="caution">
    <text evidence="5">The sequence shown here is derived from an EMBL/GenBank/DDBJ whole genome shotgun (WGS) entry which is preliminary data.</text>
</comment>
<dbReference type="InterPro" id="IPR014369">
    <property type="entry name" value="Gly/Sar_N_MeTrfase"/>
</dbReference>
<reference evidence="5 6" key="1">
    <citation type="submission" date="2021-03" db="EMBL/GenBank/DDBJ databases">
        <title>Enterococcal diversity collection.</title>
        <authorList>
            <person name="Gilmore M.S."/>
            <person name="Schwartzman J."/>
            <person name="Van Tyne D."/>
            <person name="Martin M."/>
            <person name="Earl A.M."/>
            <person name="Manson A.L."/>
            <person name="Straub T."/>
            <person name="Salamzade R."/>
            <person name="Saavedra J."/>
            <person name="Lebreton F."/>
            <person name="Prichula J."/>
            <person name="Schaufler K."/>
            <person name="Gaca A."/>
            <person name="Sgardioli B."/>
            <person name="Wagenaar J."/>
            <person name="Strong T."/>
        </authorList>
    </citation>
    <scope>NUCLEOTIDE SEQUENCE [LARGE SCALE GENOMIC DNA]</scope>
    <source>
        <strain evidence="5 6">669A</strain>
    </source>
</reference>
<evidence type="ECO:0000256" key="2">
    <source>
        <dbReference type="ARBA" id="ARBA00022679"/>
    </source>
</evidence>
<protein>
    <submittedName>
        <fullName evidence="5">Class I SAM-dependent methyltransferase</fullName>
    </submittedName>
</protein>
<evidence type="ECO:0000313" key="5">
    <source>
        <dbReference type="EMBL" id="MBO1307431.1"/>
    </source>
</evidence>
<evidence type="ECO:0000256" key="3">
    <source>
        <dbReference type="ARBA" id="ARBA00022691"/>
    </source>
</evidence>
<dbReference type="PANTHER" id="PTHR16458:SF2">
    <property type="entry name" value="GLYCINE N-METHYLTRANSFERASE"/>
    <property type="match status" value="1"/>
</dbReference>
<keyword evidence="3" id="KW-0949">S-adenosyl-L-methionine</keyword>
<dbReference type="GO" id="GO:0008168">
    <property type="term" value="F:methyltransferase activity"/>
    <property type="evidence" value="ECO:0007669"/>
    <property type="project" value="UniProtKB-KW"/>
</dbReference>
<keyword evidence="1 5" id="KW-0489">Methyltransferase</keyword>
<dbReference type="PANTHER" id="PTHR16458">
    <property type="entry name" value="GLYCINE N-METHYLTRANSFERASE"/>
    <property type="match status" value="1"/>
</dbReference>
<evidence type="ECO:0000259" key="4">
    <source>
        <dbReference type="Pfam" id="PF13649"/>
    </source>
</evidence>
<dbReference type="Proteomes" id="UP000664601">
    <property type="component" value="Unassembled WGS sequence"/>
</dbReference>
<dbReference type="SUPFAM" id="SSF53335">
    <property type="entry name" value="S-adenosyl-L-methionine-dependent methyltransferases"/>
    <property type="match status" value="1"/>
</dbReference>
<gene>
    <name evidence="5" type="ORF">JZO70_14740</name>
</gene>
<organism evidence="5 6">
    <name type="scientific">Candidatus Enterococcus moelleringii</name>
    <dbReference type="NCBI Taxonomy" id="2815325"/>
    <lineage>
        <taxon>Bacteria</taxon>
        <taxon>Bacillati</taxon>
        <taxon>Bacillota</taxon>
        <taxon>Bacilli</taxon>
        <taxon>Lactobacillales</taxon>
        <taxon>Enterococcaceae</taxon>
        <taxon>Enterococcus</taxon>
    </lineage>
</organism>
<evidence type="ECO:0000256" key="1">
    <source>
        <dbReference type="ARBA" id="ARBA00022603"/>
    </source>
</evidence>
<dbReference type="EMBL" id="JAFREM010000024">
    <property type="protein sequence ID" value="MBO1307431.1"/>
    <property type="molecule type" value="Genomic_DNA"/>
</dbReference>
<dbReference type="GO" id="GO:0032259">
    <property type="term" value="P:methylation"/>
    <property type="evidence" value="ECO:0007669"/>
    <property type="project" value="UniProtKB-KW"/>
</dbReference>
<keyword evidence="2" id="KW-0808">Transferase</keyword>
<dbReference type="Gene3D" id="3.40.50.150">
    <property type="entry name" value="Vaccinia Virus protein VP39"/>
    <property type="match status" value="1"/>
</dbReference>
<dbReference type="InterPro" id="IPR041698">
    <property type="entry name" value="Methyltransf_25"/>
</dbReference>
<dbReference type="InterPro" id="IPR029063">
    <property type="entry name" value="SAM-dependent_MTases_sf"/>
</dbReference>
<evidence type="ECO:0000313" key="6">
    <source>
        <dbReference type="Proteomes" id="UP000664601"/>
    </source>
</evidence>
<dbReference type="CDD" id="cd02440">
    <property type="entry name" value="AdoMet_MTases"/>
    <property type="match status" value="1"/>
</dbReference>
<accession>A0ABS3LCS7</accession>
<feature type="domain" description="Methyltransferase" evidence="4">
    <location>
        <begin position="41"/>
        <end position="111"/>
    </location>
</feature>
<dbReference type="RefSeq" id="WP_207674431.1">
    <property type="nucleotide sequence ID" value="NZ_JAFREM010000024.1"/>
</dbReference>
<dbReference type="Pfam" id="PF13649">
    <property type="entry name" value="Methyltransf_25"/>
    <property type="match status" value="1"/>
</dbReference>
<keyword evidence="6" id="KW-1185">Reference proteome</keyword>
<proteinExistence type="predicted"/>